<dbReference type="OrthoDB" id="426293at2759"/>
<evidence type="ECO:0000313" key="1">
    <source>
        <dbReference type="EMBL" id="KAF2855393.1"/>
    </source>
</evidence>
<evidence type="ECO:0008006" key="3">
    <source>
        <dbReference type="Google" id="ProtNLM"/>
    </source>
</evidence>
<gene>
    <name evidence="1" type="ORF">T440DRAFT_504062</name>
</gene>
<protein>
    <recommendedName>
        <fullName evidence="3">Ankyrin</fullName>
    </recommendedName>
</protein>
<evidence type="ECO:0000313" key="2">
    <source>
        <dbReference type="Proteomes" id="UP000799423"/>
    </source>
</evidence>
<dbReference type="Proteomes" id="UP000799423">
    <property type="component" value="Unassembled WGS sequence"/>
</dbReference>
<reference evidence="1" key="1">
    <citation type="submission" date="2020-01" db="EMBL/GenBank/DDBJ databases">
        <authorList>
            <consortium name="DOE Joint Genome Institute"/>
            <person name="Haridas S."/>
            <person name="Albert R."/>
            <person name="Binder M."/>
            <person name="Bloem J."/>
            <person name="Labutti K."/>
            <person name="Salamov A."/>
            <person name="Andreopoulos B."/>
            <person name="Baker S.E."/>
            <person name="Barry K."/>
            <person name="Bills G."/>
            <person name="Bluhm B.H."/>
            <person name="Cannon C."/>
            <person name="Castanera R."/>
            <person name="Culley D.E."/>
            <person name="Daum C."/>
            <person name="Ezra D."/>
            <person name="Gonzalez J.B."/>
            <person name="Henrissat B."/>
            <person name="Kuo A."/>
            <person name="Liang C."/>
            <person name="Lipzen A."/>
            <person name="Lutzoni F."/>
            <person name="Magnuson J."/>
            <person name="Mondo S."/>
            <person name="Nolan M."/>
            <person name="Ohm R."/>
            <person name="Pangilinan J."/>
            <person name="Park H.-J."/>
            <person name="Ramirez L."/>
            <person name="Alfaro M."/>
            <person name="Sun H."/>
            <person name="Tritt A."/>
            <person name="Yoshinaga Y."/>
            <person name="Zwiers L.-H."/>
            <person name="Turgeon B.G."/>
            <person name="Goodwin S.B."/>
            <person name="Spatafora J.W."/>
            <person name="Crous P.W."/>
            <person name="Grigoriev I.V."/>
        </authorList>
    </citation>
    <scope>NUCLEOTIDE SEQUENCE</scope>
    <source>
        <strain evidence="1">IPT5</strain>
    </source>
</reference>
<accession>A0A6A7BJ30</accession>
<dbReference type="Gene3D" id="1.25.40.20">
    <property type="entry name" value="Ankyrin repeat-containing domain"/>
    <property type="match status" value="1"/>
</dbReference>
<dbReference type="AlphaFoldDB" id="A0A6A7BJ30"/>
<dbReference type="InterPro" id="IPR036770">
    <property type="entry name" value="Ankyrin_rpt-contain_sf"/>
</dbReference>
<organism evidence="1 2">
    <name type="scientific">Plenodomus tracheiphilus IPT5</name>
    <dbReference type="NCBI Taxonomy" id="1408161"/>
    <lineage>
        <taxon>Eukaryota</taxon>
        <taxon>Fungi</taxon>
        <taxon>Dikarya</taxon>
        <taxon>Ascomycota</taxon>
        <taxon>Pezizomycotina</taxon>
        <taxon>Dothideomycetes</taxon>
        <taxon>Pleosporomycetidae</taxon>
        <taxon>Pleosporales</taxon>
        <taxon>Pleosporineae</taxon>
        <taxon>Leptosphaeriaceae</taxon>
        <taxon>Plenodomus</taxon>
    </lineage>
</organism>
<sequence length="337" mass="36870">MPANSILRGFESPTWNLARSACETDDTSLIEQAISSCPQQDDPEGLKRYICRHAIQNNAENALKCIIEQGLDVHSLAPTVVAGDGRSKAILEILLAHGWDINYRQVSTSGPDAEPFMWHIVKDGDLVTWCLEHGASVFPRNQEPLRVGVLTQSQRSCRQILDCAAGYATITTFELLRSKGAPLGWRTLHLAVQTAALAADRLEKREDEDCILKKPESKEGQFNGNHSDAARNYAERMDMVRHLIDTVGLDVNGLDHPAGRTPGGCMGPPICYVATLSGLRGSTRELTWLLLDRGADPAPGLEEAGYTDHETFAGDVEAWKARNPIKSRSGASKCTIQ</sequence>
<keyword evidence="2" id="KW-1185">Reference proteome</keyword>
<name>A0A6A7BJ30_9PLEO</name>
<proteinExistence type="predicted"/>
<dbReference type="EMBL" id="MU006290">
    <property type="protein sequence ID" value="KAF2855393.1"/>
    <property type="molecule type" value="Genomic_DNA"/>
</dbReference>
<dbReference type="SUPFAM" id="SSF48403">
    <property type="entry name" value="Ankyrin repeat"/>
    <property type="match status" value="1"/>
</dbReference>